<organism evidence="2 3">
    <name type="scientific">Lactobacillus crispatus</name>
    <dbReference type="NCBI Taxonomy" id="47770"/>
    <lineage>
        <taxon>Bacteria</taxon>
        <taxon>Bacillati</taxon>
        <taxon>Bacillota</taxon>
        <taxon>Bacilli</taxon>
        <taxon>Lactobacillales</taxon>
        <taxon>Lactobacillaceae</taxon>
        <taxon>Lactobacillus</taxon>
    </lineage>
</organism>
<dbReference type="PATRIC" id="fig|47770.28.peg.1995"/>
<feature type="transmembrane region" description="Helical" evidence="1">
    <location>
        <begin position="20"/>
        <end position="44"/>
    </location>
</feature>
<evidence type="ECO:0000313" key="3">
    <source>
        <dbReference type="Proteomes" id="UP000067598"/>
    </source>
</evidence>
<keyword evidence="1" id="KW-0472">Membrane</keyword>
<sequence>MDKYQKIMIPKSTNVSIKIFFLDMFDVFALFIGGMAGQQISFLFNLQPTWQLVLTGFGVVVGILLVMRTPLAPKIRNYRVLLSIMRQDQSKYYPLFLEGENNANKKKK</sequence>
<reference evidence="2 3" key="1">
    <citation type="journal article" date="2016" name="Microbiology (Mosc.)">
        <title>Comparison of Lactobacillus crispatus isolates from Lactobacillus-dominated vaginal microbiomes with isolates from microbiomes containing bacterial vaginosis-associated bacteria.</title>
        <authorList>
            <person name="Abdelmaksoud A.A."/>
            <person name="Koparde V.N."/>
            <person name="Sheth N.U."/>
            <person name="Serrano M.G."/>
            <person name="Glascock A.L."/>
            <person name="Fettweis J.M."/>
            <person name="Strauss Iii J.F."/>
            <person name="Buck G.A."/>
            <person name="Jefferson K.K."/>
        </authorList>
    </citation>
    <scope>NUCLEOTIDE SEQUENCE [LARGE SCALE GENOMIC DNA]</scope>
    <source>
        <strain evidence="2 3">VMC3</strain>
    </source>
</reference>
<dbReference type="EMBL" id="LJGP01000007">
    <property type="protein sequence ID" value="KWU04665.1"/>
    <property type="molecule type" value="Genomic_DNA"/>
</dbReference>
<proteinExistence type="predicted"/>
<evidence type="ECO:0000313" key="2">
    <source>
        <dbReference type="EMBL" id="KWU04665.1"/>
    </source>
</evidence>
<protein>
    <submittedName>
        <fullName evidence="2">Uncharacterized protein</fullName>
    </submittedName>
</protein>
<dbReference type="AlphaFoldDB" id="A0A109DG41"/>
<gene>
    <name evidence="2" type="ORF">AEL95_02145</name>
</gene>
<accession>A0A109DG41</accession>
<comment type="caution">
    <text evidence="2">The sequence shown here is derived from an EMBL/GenBank/DDBJ whole genome shotgun (WGS) entry which is preliminary data.</text>
</comment>
<dbReference type="Proteomes" id="UP000067598">
    <property type="component" value="Unassembled WGS sequence"/>
</dbReference>
<evidence type="ECO:0000256" key="1">
    <source>
        <dbReference type="SAM" id="Phobius"/>
    </source>
</evidence>
<dbReference type="RefSeq" id="WP_060461770.1">
    <property type="nucleotide sequence ID" value="NZ_AP025162.1"/>
</dbReference>
<name>A0A109DG41_9LACO</name>
<keyword evidence="1" id="KW-0812">Transmembrane</keyword>
<feature type="transmembrane region" description="Helical" evidence="1">
    <location>
        <begin position="50"/>
        <end position="67"/>
    </location>
</feature>
<keyword evidence="1" id="KW-1133">Transmembrane helix</keyword>